<feature type="active site" description="Proton acceptor" evidence="5 7">
    <location>
        <position position="326"/>
    </location>
</feature>
<evidence type="ECO:0000256" key="2">
    <source>
        <dbReference type="ARBA" id="ARBA00022723"/>
    </source>
</evidence>
<dbReference type="GO" id="GO:0004399">
    <property type="term" value="F:histidinol dehydrogenase activity"/>
    <property type="evidence" value="ECO:0007669"/>
    <property type="project" value="UniProtKB-UniRule"/>
</dbReference>
<feature type="binding site" evidence="5 9">
    <location>
        <position position="261"/>
    </location>
    <ligand>
        <name>substrate</name>
    </ligand>
</feature>
<dbReference type="GO" id="GO:0051287">
    <property type="term" value="F:NAD binding"/>
    <property type="evidence" value="ECO:0007669"/>
    <property type="project" value="InterPro"/>
</dbReference>
<feature type="binding site" evidence="5 8">
    <location>
        <position position="213"/>
    </location>
    <ligand>
        <name>NAD(+)</name>
        <dbReference type="ChEBI" id="CHEBI:57540"/>
    </ligand>
</feature>
<dbReference type="OrthoDB" id="9805269at2"/>
<keyword evidence="5 8" id="KW-0520">NAD</keyword>
<accession>A0A1T4YBT0</accession>
<feature type="binding site" evidence="5 9">
    <location>
        <position position="419"/>
    </location>
    <ligand>
        <name>substrate</name>
    </ligand>
</feature>
<comment type="catalytic activity">
    <reaction evidence="5">
        <text>L-histidinol + 2 NAD(+) + H2O = L-histidine + 2 NADH + 3 H(+)</text>
        <dbReference type="Rhea" id="RHEA:20641"/>
        <dbReference type="ChEBI" id="CHEBI:15377"/>
        <dbReference type="ChEBI" id="CHEBI:15378"/>
        <dbReference type="ChEBI" id="CHEBI:57540"/>
        <dbReference type="ChEBI" id="CHEBI:57595"/>
        <dbReference type="ChEBI" id="CHEBI:57699"/>
        <dbReference type="ChEBI" id="CHEBI:57945"/>
        <dbReference type="EC" id="1.1.1.23"/>
    </reaction>
</comment>
<dbReference type="PRINTS" id="PR00083">
    <property type="entry name" value="HOLDHDRGNASE"/>
</dbReference>
<feature type="binding site" evidence="5 10">
    <location>
        <position position="360"/>
    </location>
    <ligand>
        <name>Zn(2+)</name>
        <dbReference type="ChEBI" id="CHEBI:29105"/>
    </ligand>
</feature>
<proteinExistence type="inferred from homology"/>
<sequence>MKIIRHTDPTWQQTAAALNRRAEASDAVQEVVSGVIKQVRARGDAALIELTEKFDRAKLTPETLAVSQDELAAAWNTADAELQEALIASHRNVFTFAQKSLRQNWSSTNEQGAEVGEVYHPFERVGCYVPGGSAPLVSTSIMTVTLAAAAGVPEIVVCTPCGPDGSVNPGLLAALKLAGATEVYKVGGAQAIAAMAYGTETIRPVAKIFGPGNSFVVEAKRQAFGVVSIDLLPGPSEVLILADKSGNPAYIAADILAQAEHGKDSQAGFITDDADLLNAVVAEVNRQCATLSRQAQLGPVLEKGVFLLLAPSLEEGARLVNVYAPEHLTLITERESDILPMIRTAGAIFLGNDSPVAVGDFLAGPSHTLPTGGAGKSFPGLTVDMFQRRTSMIRLNKESVTKSEPIVRAFAKVEGLDAHGESVAIRARG</sequence>
<dbReference type="FunFam" id="3.40.50.1980:FF:000026">
    <property type="entry name" value="Histidinol dehydrogenase"/>
    <property type="match status" value="1"/>
</dbReference>
<evidence type="ECO:0000256" key="11">
    <source>
        <dbReference type="RuleBase" id="RU004175"/>
    </source>
</evidence>
<evidence type="ECO:0000256" key="7">
    <source>
        <dbReference type="PIRSR" id="PIRSR000099-1"/>
    </source>
</evidence>
<feature type="binding site" evidence="5 9">
    <location>
        <position position="360"/>
    </location>
    <ligand>
        <name>substrate</name>
    </ligand>
</feature>
<evidence type="ECO:0000313" key="12">
    <source>
        <dbReference type="EMBL" id="SKA99244.1"/>
    </source>
</evidence>
<feature type="binding site" evidence="5 9">
    <location>
        <position position="258"/>
    </location>
    <ligand>
        <name>substrate</name>
    </ligand>
</feature>
<dbReference type="AlphaFoldDB" id="A0A1T4YBT0"/>
<dbReference type="InterPro" id="IPR012131">
    <property type="entry name" value="Hstdl_DH"/>
</dbReference>
<dbReference type="GO" id="GO:0008270">
    <property type="term" value="F:zinc ion binding"/>
    <property type="evidence" value="ECO:0007669"/>
    <property type="project" value="UniProtKB-UniRule"/>
</dbReference>
<evidence type="ECO:0000256" key="1">
    <source>
        <dbReference type="ARBA" id="ARBA00010178"/>
    </source>
</evidence>
<dbReference type="Proteomes" id="UP000190774">
    <property type="component" value="Unassembled WGS sequence"/>
</dbReference>
<comment type="pathway">
    <text evidence="5">Amino-acid biosynthesis; L-histidine biosynthesis; L-histidine from 5-phospho-alpha-D-ribose 1-diphosphate: step 9/9.</text>
</comment>
<keyword evidence="4 5" id="KW-0560">Oxidoreductase</keyword>
<feature type="binding site" evidence="5 10">
    <location>
        <position position="261"/>
    </location>
    <ligand>
        <name>Zn(2+)</name>
        <dbReference type="ChEBI" id="CHEBI:29105"/>
    </ligand>
</feature>
<dbReference type="GO" id="GO:0000105">
    <property type="term" value="P:L-histidine biosynthetic process"/>
    <property type="evidence" value="ECO:0007669"/>
    <property type="project" value="UniProtKB-UniRule"/>
</dbReference>
<dbReference type="SUPFAM" id="SSF53720">
    <property type="entry name" value="ALDH-like"/>
    <property type="match status" value="1"/>
</dbReference>
<dbReference type="EC" id="1.1.1.23" evidence="5"/>
<protein>
    <recommendedName>
        <fullName evidence="5">Histidinol dehydrogenase</fullName>
        <shortName evidence="5">HDH</shortName>
        <ecNumber evidence="5">1.1.1.23</ecNumber>
    </recommendedName>
</protein>
<dbReference type="InterPro" id="IPR016161">
    <property type="entry name" value="Ald_DH/histidinol_DH"/>
</dbReference>
<keyword evidence="5" id="KW-0028">Amino-acid biosynthesis</keyword>
<dbReference type="RefSeq" id="WP_078814060.1">
    <property type="nucleotide sequence ID" value="NZ_FUYE01000009.1"/>
</dbReference>
<comment type="similarity">
    <text evidence="1 5 6 11">Belongs to the histidinol dehydrogenase family.</text>
</comment>
<dbReference type="STRING" id="48467.SAMN02745166_02878"/>
<name>A0A1T4YBT0_9BACT</name>
<feature type="binding site" evidence="5 8">
    <location>
        <position position="128"/>
    </location>
    <ligand>
        <name>NAD(+)</name>
        <dbReference type="ChEBI" id="CHEBI:57540"/>
    </ligand>
</feature>
<feature type="binding site" evidence="5 9">
    <location>
        <position position="414"/>
    </location>
    <ligand>
        <name>substrate</name>
    </ligand>
</feature>
<organism evidence="12 13">
    <name type="scientific">Prosthecobacter debontii</name>
    <dbReference type="NCBI Taxonomy" id="48467"/>
    <lineage>
        <taxon>Bacteria</taxon>
        <taxon>Pseudomonadati</taxon>
        <taxon>Verrucomicrobiota</taxon>
        <taxon>Verrucomicrobiia</taxon>
        <taxon>Verrucomicrobiales</taxon>
        <taxon>Verrucomicrobiaceae</taxon>
        <taxon>Prosthecobacter</taxon>
    </lineage>
</organism>
<dbReference type="Gene3D" id="1.20.5.1300">
    <property type="match status" value="1"/>
</dbReference>
<dbReference type="HAMAP" id="MF_01024">
    <property type="entry name" value="HisD"/>
    <property type="match status" value="1"/>
</dbReference>
<evidence type="ECO:0000256" key="4">
    <source>
        <dbReference type="ARBA" id="ARBA00023002"/>
    </source>
</evidence>
<evidence type="ECO:0000256" key="5">
    <source>
        <dbReference type="HAMAP-Rule" id="MF_01024"/>
    </source>
</evidence>
<evidence type="ECO:0000256" key="8">
    <source>
        <dbReference type="PIRSR" id="PIRSR000099-2"/>
    </source>
</evidence>
<feature type="binding site" evidence="5 9">
    <location>
        <position position="327"/>
    </location>
    <ligand>
        <name>substrate</name>
    </ligand>
</feature>
<dbReference type="InterPro" id="IPR022695">
    <property type="entry name" value="Histidinol_DH_monofunct"/>
</dbReference>
<dbReference type="NCBIfam" id="TIGR00069">
    <property type="entry name" value="hisD"/>
    <property type="match status" value="1"/>
</dbReference>
<feature type="binding site" evidence="5 9">
    <location>
        <position position="236"/>
    </location>
    <ligand>
        <name>substrate</name>
    </ligand>
</feature>
<keyword evidence="13" id="KW-1185">Reference proteome</keyword>
<evidence type="ECO:0000313" key="13">
    <source>
        <dbReference type="Proteomes" id="UP000190774"/>
    </source>
</evidence>
<gene>
    <name evidence="5" type="primary">hisD</name>
    <name evidence="12" type="ORF">SAMN02745166_02878</name>
</gene>
<feature type="binding site" evidence="5 10">
    <location>
        <position position="258"/>
    </location>
    <ligand>
        <name>Zn(2+)</name>
        <dbReference type="ChEBI" id="CHEBI:29105"/>
    </ligand>
</feature>
<evidence type="ECO:0000256" key="10">
    <source>
        <dbReference type="PIRSR" id="PIRSR000099-4"/>
    </source>
</evidence>
<dbReference type="PANTHER" id="PTHR21256:SF2">
    <property type="entry name" value="HISTIDINE BIOSYNTHESIS TRIFUNCTIONAL PROTEIN"/>
    <property type="match status" value="1"/>
</dbReference>
<reference evidence="13" key="1">
    <citation type="submission" date="2017-02" db="EMBL/GenBank/DDBJ databases">
        <authorList>
            <person name="Varghese N."/>
            <person name="Submissions S."/>
        </authorList>
    </citation>
    <scope>NUCLEOTIDE SEQUENCE [LARGE SCALE GENOMIC DNA]</scope>
    <source>
        <strain evidence="13">ATCC 700200</strain>
    </source>
</reference>
<comment type="cofactor">
    <cofactor evidence="5 10">
        <name>Zn(2+)</name>
        <dbReference type="ChEBI" id="CHEBI:29105"/>
    </cofactor>
    <text evidence="5 10">Binds 1 zinc ion per subunit.</text>
</comment>
<evidence type="ECO:0000256" key="3">
    <source>
        <dbReference type="ARBA" id="ARBA00022833"/>
    </source>
</evidence>
<evidence type="ECO:0000256" key="6">
    <source>
        <dbReference type="PIRNR" id="PIRNR000099"/>
    </source>
</evidence>
<evidence type="ECO:0000256" key="9">
    <source>
        <dbReference type="PIRSR" id="PIRSR000099-3"/>
    </source>
</evidence>
<dbReference type="UniPathway" id="UPA00031">
    <property type="reaction ID" value="UER00014"/>
</dbReference>
<dbReference type="Gene3D" id="3.40.50.1980">
    <property type="entry name" value="Nitrogenase molybdenum iron protein domain"/>
    <property type="match status" value="2"/>
</dbReference>
<dbReference type="EMBL" id="FUYE01000009">
    <property type="protein sequence ID" value="SKA99244.1"/>
    <property type="molecule type" value="Genomic_DNA"/>
</dbReference>
<feature type="binding site" evidence="5 10">
    <location>
        <position position="419"/>
    </location>
    <ligand>
        <name>Zn(2+)</name>
        <dbReference type="ChEBI" id="CHEBI:29105"/>
    </ligand>
</feature>
<dbReference type="GO" id="GO:0005829">
    <property type="term" value="C:cytosol"/>
    <property type="evidence" value="ECO:0007669"/>
    <property type="project" value="TreeGrafter"/>
</dbReference>
<keyword evidence="2 5" id="KW-0479">Metal-binding</keyword>
<dbReference type="InterPro" id="IPR001692">
    <property type="entry name" value="Histidinol_DH_CS"/>
</dbReference>
<dbReference type="PIRSF" id="PIRSF000099">
    <property type="entry name" value="Histidinol_dh"/>
    <property type="match status" value="1"/>
</dbReference>
<keyword evidence="5" id="KW-0368">Histidine biosynthesis</keyword>
<feature type="binding site" evidence="5 8">
    <location>
        <position position="190"/>
    </location>
    <ligand>
        <name>NAD(+)</name>
        <dbReference type="ChEBI" id="CHEBI:57540"/>
    </ligand>
</feature>
<dbReference type="PANTHER" id="PTHR21256">
    <property type="entry name" value="HISTIDINOL DEHYDROGENASE HDH"/>
    <property type="match status" value="1"/>
</dbReference>
<dbReference type="Pfam" id="PF00815">
    <property type="entry name" value="Histidinol_dh"/>
    <property type="match status" value="1"/>
</dbReference>
<dbReference type="FunFam" id="3.40.50.1980:FF:000001">
    <property type="entry name" value="Histidinol dehydrogenase"/>
    <property type="match status" value="1"/>
</dbReference>
<comment type="function">
    <text evidence="5">Catalyzes the sequential NAD-dependent oxidations of L-histidinol to L-histidinaldehyde and then to L-histidine.</text>
</comment>
<feature type="active site" description="Proton acceptor" evidence="5 7">
    <location>
        <position position="327"/>
    </location>
</feature>
<keyword evidence="3 5" id="KW-0862">Zinc</keyword>
<dbReference type="CDD" id="cd06572">
    <property type="entry name" value="Histidinol_dh"/>
    <property type="match status" value="1"/>
</dbReference>
<dbReference type="PROSITE" id="PS00611">
    <property type="entry name" value="HISOL_DEHYDROGENASE"/>
    <property type="match status" value="1"/>
</dbReference>